<name>A0ABN6NC57_9BACT</name>
<organism evidence="3 4">
    <name type="scientific">Anaeromyxobacter paludicola</name>
    <dbReference type="NCBI Taxonomy" id="2918171"/>
    <lineage>
        <taxon>Bacteria</taxon>
        <taxon>Pseudomonadati</taxon>
        <taxon>Myxococcota</taxon>
        <taxon>Myxococcia</taxon>
        <taxon>Myxococcales</taxon>
        <taxon>Cystobacterineae</taxon>
        <taxon>Anaeromyxobacteraceae</taxon>
        <taxon>Anaeromyxobacter</taxon>
    </lineage>
</organism>
<sequence length="227" mass="24620">MKRAIIAGLALLAGACAGSRGERGGDTVSEADYGRLQPNQTQQVDDARQQQLQAQDELARAKLRMTDVQHEQDLAKADQTAADADMKRAQAETKIAGDSNDPGQKQRGQELTQTATLHKNAADAHLDYAKSLVEARQAEVDAAQKRVDLMAARVNHAKLQAMQQSQIPAAGKYDAAAITNKVTKAENDYTQAMQKARDLDTQATAAQGRWQDLNRQLQARMGGTNRG</sequence>
<feature type="region of interest" description="Disordered" evidence="2">
    <location>
        <begin position="69"/>
        <end position="110"/>
    </location>
</feature>
<evidence type="ECO:0000256" key="2">
    <source>
        <dbReference type="SAM" id="MobiDB-lite"/>
    </source>
</evidence>
<dbReference type="Proteomes" id="UP001162734">
    <property type="component" value="Chromosome"/>
</dbReference>
<evidence type="ECO:0000256" key="1">
    <source>
        <dbReference type="SAM" id="Coils"/>
    </source>
</evidence>
<keyword evidence="4" id="KW-1185">Reference proteome</keyword>
<dbReference type="PROSITE" id="PS51257">
    <property type="entry name" value="PROKAR_LIPOPROTEIN"/>
    <property type="match status" value="1"/>
</dbReference>
<dbReference type="EMBL" id="AP025592">
    <property type="protein sequence ID" value="BDG09538.1"/>
    <property type="molecule type" value="Genomic_DNA"/>
</dbReference>
<feature type="coiled-coil region" evidence="1">
    <location>
        <begin position="175"/>
        <end position="202"/>
    </location>
</feature>
<protein>
    <recommendedName>
        <fullName evidence="5">Lipoprotein</fullName>
    </recommendedName>
</protein>
<accession>A0ABN6NC57</accession>
<evidence type="ECO:0000313" key="4">
    <source>
        <dbReference type="Proteomes" id="UP001162734"/>
    </source>
</evidence>
<keyword evidence="1" id="KW-0175">Coiled coil</keyword>
<evidence type="ECO:0000313" key="3">
    <source>
        <dbReference type="EMBL" id="BDG09538.1"/>
    </source>
</evidence>
<reference evidence="4" key="1">
    <citation type="journal article" date="2022" name="Int. J. Syst. Evol. Microbiol.">
        <title>Anaeromyxobacter oryzae sp. nov., Anaeromyxobacter diazotrophicus sp. nov. and Anaeromyxobacter paludicola sp. nov., isolated from paddy soils.</title>
        <authorList>
            <person name="Itoh H."/>
            <person name="Xu Z."/>
            <person name="Mise K."/>
            <person name="Masuda Y."/>
            <person name="Ushijima N."/>
            <person name="Hayakawa C."/>
            <person name="Shiratori Y."/>
            <person name="Senoo K."/>
        </authorList>
    </citation>
    <scope>NUCLEOTIDE SEQUENCE [LARGE SCALE GENOMIC DNA]</scope>
    <source>
        <strain evidence="4">Red630</strain>
    </source>
</reference>
<gene>
    <name evidence="3" type="ORF">AMPC_26510</name>
</gene>
<evidence type="ECO:0008006" key="5">
    <source>
        <dbReference type="Google" id="ProtNLM"/>
    </source>
</evidence>
<proteinExistence type="predicted"/>
<dbReference type="RefSeq" id="WP_248341816.1">
    <property type="nucleotide sequence ID" value="NZ_AP025592.1"/>
</dbReference>